<dbReference type="InterPro" id="IPR001315">
    <property type="entry name" value="CARD"/>
</dbReference>
<dbReference type="GO" id="GO:0042981">
    <property type="term" value="P:regulation of apoptotic process"/>
    <property type="evidence" value="ECO:0007669"/>
    <property type="project" value="InterPro"/>
</dbReference>
<dbReference type="Gene3D" id="1.10.533.10">
    <property type="entry name" value="Death Domain, Fas"/>
    <property type="match status" value="2"/>
</dbReference>
<dbReference type="Pfam" id="PF00619">
    <property type="entry name" value="CARD"/>
    <property type="match status" value="2"/>
</dbReference>
<dbReference type="SMART" id="SM00114">
    <property type="entry name" value="CARD"/>
    <property type="match status" value="1"/>
</dbReference>
<dbReference type="AlphaFoldDB" id="A0AAE1AQX5"/>
<dbReference type="InterPro" id="IPR011029">
    <property type="entry name" value="DEATH-like_dom_sf"/>
</dbReference>
<sequence length="405" mass="44972">MHKRHQLLLSKNYEFLVMEIPMDPTLEAFRSKKVLTSHDYEQLRTLRHQGRRALARYLLAVLPVRGPRAFQALMESLQQANAQHLVDLLVAQSGADNVDQLIKIPPLEGGANMAGRPSKTPSDTPLPPGPDPHEYAVRLARNNKLIREFVDPSSISPVLAQNKVISAREADMVLHLNGKNKKWDLILSAILQRGERAFQAFMAALLQKGYSTMFHTIQETSTAGSDTDPELDQSDYNSDDNDHDEATQTNPLNFDHFEESDEELKEEAKASVMARNKNVADVDTQTRGRTPEDALLNGSNDLQNDEPNSQDRGGSIAGNSEHLDSRNMDNENEDDNMSNGGGQIPPAQNNARPDTSNSIQSDERPPNSIKESPTANKSPSKSQRRRSSAAGNLKSLQEEDESMYT</sequence>
<evidence type="ECO:0000256" key="1">
    <source>
        <dbReference type="SAM" id="MobiDB-lite"/>
    </source>
</evidence>
<dbReference type="GO" id="GO:0070513">
    <property type="term" value="F:death domain binding"/>
    <property type="evidence" value="ECO:0007669"/>
    <property type="project" value="InterPro"/>
</dbReference>
<dbReference type="PANTHER" id="PTHR15034:SF5">
    <property type="entry name" value="DEATH DOMAIN-CONTAINING PROTEIN CRADD"/>
    <property type="match status" value="1"/>
</dbReference>
<name>A0AAE1AQX5_9GAST</name>
<feature type="compositionally biased region" description="Polar residues" evidence="1">
    <location>
        <begin position="346"/>
        <end position="360"/>
    </location>
</feature>
<dbReference type="EMBL" id="JAWDGP010001382">
    <property type="protein sequence ID" value="KAK3792308.1"/>
    <property type="molecule type" value="Genomic_DNA"/>
</dbReference>
<feature type="compositionally biased region" description="Polar residues" evidence="1">
    <location>
        <begin position="297"/>
        <end position="312"/>
    </location>
</feature>
<comment type="caution">
    <text evidence="3">The sequence shown here is derived from an EMBL/GenBank/DDBJ whole genome shotgun (WGS) entry which is preliminary data.</text>
</comment>
<proteinExistence type="predicted"/>
<protein>
    <recommendedName>
        <fullName evidence="2">CARD domain-containing protein</fullName>
    </recommendedName>
</protein>
<feature type="compositionally biased region" description="Basic and acidic residues" evidence="1">
    <location>
        <begin position="278"/>
        <end position="292"/>
    </location>
</feature>
<evidence type="ECO:0000259" key="2">
    <source>
        <dbReference type="PROSITE" id="PS50209"/>
    </source>
</evidence>
<dbReference type="GO" id="GO:0002020">
    <property type="term" value="F:protease binding"/>
    <property type="evidence" value="ECO:0007669"/>
    <property type="project" value="InterPro"/>
</dbReference>
<evidence type="ECO:0000313" key="3">
    <source>
        <dbReference type="EMBL" id="KAK3792308.1"/>
    </source>
</evidence>
<dbReference type="InterPro" id="IPR037939">
    <property type="entry name" value="CRADD"/>
</dbReference>
<feature type="region of interest" description="Disordered" evidence="1">
    <location>
        <begin position="220"/>
        <end position="405"/>
    </location>
</feature>
<feature type="domain" description="CARD" evidence="2">
    <location>
        <begin position="144"/>
        <end position="205"/>
    </location>
</feature>
<dbReference type="SUPFAM" id="SSF47986">
    <property type="entry name" value="DEATH domain"/>
    <property type="match status" value="2"/>
</dbReference>
<feature type="compositionally biased region" description="Acidic residues" evidence="1">
    <location>
        <begin position="227"/>
        <end position="243"/>
    </location>
</feature>
<gene>
    <name evidence="3" type="ORF">RRG08_007384</name>
</gene>
<accession>A0AAE1AQX5</accession>
<organism evidence="3 4">
    <name type="scientific">Elysia crispata</name>
    <name type="common">lettuce slug</name>
    <dbReference type="NCBI Taxonomy" id="231223"/>
    <lineage>
        <taxon>Eukaryota</taxon>
        <taxon>Metazoa</taxon>
        <taxon>Spiralia</taxon>
        <taxon>Lophotrochozoa</taxon>
        <taxon>Mollusca</taxon>
        <taxon>Gastropoda</taxon>
        <taxon>Heterobranchia</taxon>
        <taxon>Euthyneura</taxon>
        <taxon>Panpulmonata</taxon>
        <taxon>Sacoglossa</taxon>
        <taxon>Placobranchoidea</taxon>
        <taxon>Plakobranchidae</taxon>
        <taxon>Elysia</taxon>
    </lineage>
</organism>
<dbReference type="PANTHER" id="PTHR15034">
    <property type="entry name" value="DEATH DOMAIN-CONTAINING PROTEIN CRADD"/>
    <property type="match status" value="1"/>
</dbReference>
<dbReference type="CDD" id="cd01671">
    <property type="entry name" value="CARD"/>
    <property type="match status" value="2"/>
</dbReference>
<evidence type="ECO:0000313" key="4">
    <source>
        <dbReference type="Proteomes" id="UP001283361"/>
    </source>
</evidence>
<dbReference type="PROSITE" id="PS50209">
    <property type="entry name" value="CARD"/>
    <property type="match status" value="2"/>
</dbReference>
<keyword evidence="4" id="KW-1185">Reference proteome</keyword>
<feature type="region of interest" description="Disordered" evidence="1">
    <location>
        <begin position="108"/>
        <end position="131"/>
    </location>
</feature>
<dbReference type="Proteomes" id="UP001283361">
    <property type="component" value="Unassembled WGS sequence"/>
</dbReference>
<feature type="domain" description="CARD" evidence="2">
    <location>
        <begin position="1"/>
        <end position="92"/>
    </location>
</feature>
<reference evidence="3" key="1">
    <citation type="journal article" date="2023" name="G3 (Bethesda)">
        <title>A reference genome for the long-term kleptoplast-retaining sea slug Elysia crispata morphotype clarki.</title>
        <authorList>
            <person name="Eastman K.E."/>
            <person name="Pendleton A.L."/>
            <person name="Shaikh M.A."/>
            <person name="Suttiyut T."/>
            <person name="Ogas R."/>
            <person name="Tomko P."/>
            <person name="Gavelis G."/>
            <person name="Widhalm J.R."/>
            <person name="Wisecaver J.H."/>
        </authorList>
    </citation>
    <scope>NUCLEOTIDE SEQUENCE</scope>
    <source>
        <strain evidence="3">ECLA1</strain>
    </source>
</reference>